<gene>
    <name evidence="7" type="ORF">BCF53_11149</name>
</gene>
<evidence type="ECO:0000256" key="2">
    <source>
        <dbReference type="ARBA" id="ARBA00022714"/>
    </source>
</evidence>
<protein>
    <recommendedName>
        <fullName evidence="1">Redox-sensitive transcriptional activator SoxR</fullName>
    </recommendedName>
</protein>
<reference evidence="7 8" key="1">
    <citation type="submission" date="2019-03" db="EMBL/GenBank/DDBJ databases">
        <title>Genomic Encyclopedia of Archaeal and Bacterial Type Strains, Phase II (KMG-II): from individual species to whole genera.</title>
        <authorList>
            <person name="Goeker M."/>
        </authorList>
    </citation>
    <scope>NUCLEOTIDE SEQUENCE [LARGE SCALE GENOMIC DNA]</scope>
    <source>
        <strain evidence="7 8">DSM 15388</strain>
    </source>
</reference>
<dbReference type="SUPFAM" id="SSF46955">
    <property type="entry name" value="Putative DNA-binding domain"/>
    <property type="match status" value="1"/>
</dbReference>
<dbReference type="CDD" id="cd01110">
    <property type="entry name" value="HTH_SoxR"/>
    <property type="match status" value="1"/>
</dbReference>
<dbReference type="Proteomes" id="UP000295793">
    <property type="component" value="Unassembled WGS sequence"/>
</dbReference>
<evidence type="ECO:0000313" key="8">
    <source>
        <dbReference type="Proteomes" id="UP000295793"/>
    </source>
</evidence>
<evidence type="ECO:0000259" key="6">
    <source>
        <dbReference type="PROSITE" id="PS50937"/>
    </source>
</evidence>
<keyword evidence="4" id="KW-0411">Iron-sulfur</keyword>
<dbReference type="PANTHER" id="PTHR30204">
    <property type="entry name" value="REDOX-CYCLING DRUG-SENSING TRANSCRIPTIONAL ACTIVATOR SOXR"/>
    <property type="match status" value="1"/>
</dbReference>
<dbReference type="InterPro" id="IPR047057">
    <property type="entry name" value="MerR_fam"/>
</dbReference>
<dbReference type="PANTHER" id="PTHR30204:SF0">
    <property type="entry name" value="REDOX-SENSITIVE TRANSCRIPTIONAL ACTIVATOR SOXR"/>
    <property type="match status" value="1"/>
</dbReference>
<dbReference type="InterPro" id="IPR009061">
    <property type="entry name" value="DNA-bd_dom_put_sf"/>
</dbReference>
<evidence type="ECO:0000256" key="4">
    <source>
        <dbReference type="ARBA" id="ARBA00023014"/>
    </source>
</evidence>
<sequence>MELSVGEVAKRAGIKVSTLHFYEQKNLITSTRNNGNQRRYSKYILRRIAVIKAAQQVGLTLEEISESLSVLPLNKAPTKKQWEAMAKGWHQTLQARINKLQRLQQDLGSCIGCGCMSLTACKLHNPDDIYGGENNGSKLID</sequence>
<dbReference type="PROSITE" id="PS50937">
    <property type="entry name" value="HTH_MERR_2"/>
    <property type="match status" value="1"/>
</dbReference>
<dbReference type="PROSITE" id="PS00552">
    <property type="entry name" value="HTH_MERR_1"/>
    <property type="match status" value="1"/>
</dbReference>
<evidence type="ECO:0000256" key="3">
    <source>
        <dbReference type="ARBA" id="ARBA00023004"/>
    </source>
</evidence>
<feature type="domain" description="HTH merR-type" evidence="6">
    <location>
        <begin position="1"/>
        <end position="70"/>
    </location>
</feature>
<dbReference type="InterPro" id="IPR010211">
    <property type="entry name" value="Redox-sen_tscrpt-act_SoxR"/>
</dbReference>
<dbReference type="SMART" id="SM00422">
    <property type="entry name" value="HTH_MERR"/>
    <property type="match status" value="1"/>
</dbReference>
<evidence type="ECO:0000313" key="7">
    <source>
        <dbReference type="EMBL" id="TCS39958.1"/>
    </source>
</evidence>
<evidence type="ECO:0000256" key="1">
    <source>
        <dbReference type="ARBA" id="ARBA00014474"/>
    </source>
</evidence>
<dbReference type="OrthoDB" id="9802944at2"/>
<keyword evidence="3" id="KW-0408">Iron</keyword>
<keyword evidence="8" id="KW-1185">Reference proteome</keyword>
<dbReference type="Gene3D" id="1.10.1660.10">
    <property type="match status" value="1"/>
</dbReference>
<keyword evidence="2" id="KW-0001">2Fe-2S</keyword>
<dbReference type="GO" id="GO:0003700">
    <property type="term" value="F:DNA-binding transcription factor activity"/>
    <property type="evidence" value="ECO:0007669"/>
    <property type="project" value="InterPro"/>
</dbReference>
<dbReference type="PRINTS" id="PR00040">
    <property type="entry name" value="HTHMERR"/>
</dbReference>
<dbReference type="InterPro" id="IPR000551">
    <property type="entry name" value="MerR-type_HTH_dom"/>
</dbReference>
<dbReference type="AlphaFoldDB" id="A0A4R3I2S9"/>
<dbReference type="NCBIfam" id="TIGR01950">
    <property type="entry name" value="SoxR"/>
    <property type="match status" value="1"/>
</dbReference>
<proteinExistence type="predicted"/>
<dbReference type="EMBL" id="SLZR01000011">
    <property type="protein sequence ID" value="TCS39958.1"/>
    <property type="molecule type" value="Genomic_DNA"/>
</dbReference>
<keyword evidence="2" id="KW-0479">Metal-binding</keyword>
<accession>A0A4R3I2S9</accession>
<dbReference type="GO" id="GO:0003677">
    <property type="term" value="F:DNA binding"/>
    <property type="evidence" value="ECO:0007669"/>
    <property type="project" value="UniProtKB-KW"/>
</dbReference>
<comment type="caution">
    <text evidence="7">The sequence shown here is derived from an EMBL/GenBank/DDBJ whole genome shotgun (WGS) entry which is preliminary data.</text>
</comment>
<organism evidence="7 8">
    <name type="scientific">Reinekea marinisedimentorum</name>
    <dbReference type="NCBI Taxonomy" id="230495"/>
    <lineage>
        <taxon>Bacteria</taxon>
        <taxon>Pseudomonadati</taxon>
        <taxon>Pseudomonadota</taxon>
        <taxon>Gammaproteobacteria</taxon>
        <taxon>Oceanospirillales</taxon>
        <taxon>Saccharospirillaceae</taxon>
        <taxon>Reinekea</taxon>
    </lineage>
</organism>
<dbReference type="RefSeq" id="WP_132702175.1">
    <property type="nucleotide sequence ID" value="NZ_SLZR01000011.1"/>
</dbReference>
<dbReference type="GO" id="GO:0051537">
    <property type="term" value="F:2 iron, 2 sulfur cluster binding"/>
    <property type="evidence" value="ECO:0007669"/>
    <property type="project" value="UniProtKB-KW"/>
</dbReference>
<name>A0A4R3I2S9_9GAMM</name>
<dbReference type="Pfam" id="PF13411">
    <property type="entry name" value="MerR_1"/>
    <property type="match status" value="1"/>
</dbReference>
<evidence type="ECO:0000256" key="5">
    <source>
        <dbReference type="ARBA" id="ARBA00023125"/>
    </source>
</evidence>
<dbReference type="GO" id="GO:0006979">
    <property type="term" value="P:response to oxidative stress"/>
    <property type="evidence" value="ECO:0007669"/>
    <property type="project" value="InterPro"/>
</dbReference>
<keyword evidence="5" id="KW-0238">DNA-binding</keyword>